<accession>A0A914KY54</accession>
<keyword evidence="2" id="KW-1185">Reference proteome</keyword>
<proteinExistence type="predicted"/>
<feature type="compositionally biased region" description="Low complexity" evidence="1">
    <location>
        <begin position="50"/>
        <end position="82"/>
    </location>
</feature>
<organism evidence="2 3">
    <name type="scientific">Meloidogyne incognita</name>
    <name type="common">Southern root-knot nematode worm</name>
    <name type="synonym">Oxyuris incognita</name>
    <dbReference type="NCBI Taxonomy" id="6306"/>
    <lineage>
        <taxon>Eukaryota</taxon>
        <taxon>Metazoa</taxon>
        <taxon>Ecdysozoa</taxon>
        <taxon>Nematoda</taxon>
        <taxon>Chromadorea</taxon>
        <taxon>Rhabditida</taxon>
        <taxon>Tylenchina</taxon>
        <taxon>Tylenchomorpha</taxon>
        <taxon>Tylenchoidea</taxon>
        <taxon>Meloidogynidae</taxon>
        <taxon>Meloidogyninae</taxon>
        <taxon>Meloidogyne</taxon>
        <taxon>Meloidogyne incognita group</taxon>
    </lineage>
</organism>
<name>A0A914KY54_MELIC</name>
<dbReference type="WBParaSite" id="Minc3s00169g06659">
    <property type="protein sequence ID" value="Minc3s00169g06659"/>
    <property type="gene ID" value="Minc3s00169g06659"/>
</dbReference>
<feature type="region of interest" description="Disordered" evidence="1">
    <location>
        <begin position="38"/>
        <end position="106"/>
    </location>
</feature>
<evidence type="ECO:0000256" key="1">
    <source>
        <dbReference type="SAM" id="MobiDB-lite"/>
    </source>
</evidence>
<sequence>MAVRHNINRQRFITQKSGTILDKYRIWKGPIIPTVWPIGPDWQNTVSTPSISSPTQQRTRTSRRPITSSSRTPSSSSTTEETTTIEEIEEEGESTMQMAPPKLYLP</sequence>
<protein>
    <submittedName>
        <fullName evidence="3">Candidate secreted effector</fullName>
    </submittedName>
</protein>
<dbReference type="AlphaFoldDB" id="A0A914KY54"/>
<evidence type="ECO:0000313" key="2">
    <source>
        <dbReference type="Proteomes" id="UP000887563"/>
    </source>
</evidence>
<dbReference type="Proteomes" id="UP000887563">
    <property type="component" value="Unplaced"/>
</dbReference>
<evidence type="ECO:0000313" key="3">
    <source>
        <dbReference type="WBParaSite" id="Minc3s00169g06659"/>
    </source>
</evidence>
<reference evidence="3" key="1">
    <citation type="submission" date="2022-11" db="UniProtKB">
        <authorList>
            <consortium name="WormBaseParasite"/>
        </authorList>
    </citation>
    <scope>IDENTIFICATION</scope>
</reference>
<feature type="compositionally biased region" description="Acidic residues" evidence="1">
    <location>
        <begin position="83"/>
        <end position="93"/>
    </location>
</feature>